<reference evidence="2" key="1">
    <citation type="journal article" date="2021" name="Proc. Natl. Acad. Sci. U.S.A.">
        <title>A Catalog of Tens of Thousands of Viruses from Human Metagenomes Reveals Hidden Associations with Chronic Diseases.</title>
        <authorList>
            <person name="Tisza M.J."/>
            <person name="Buck C.B."/>
        </authorList>
    </citation>
    <scope>NUCLEOTIDE SEQUENCE</scope>
    <source>
        <strain evidence="2">Ctai52</strain>
    </source>
</reference>
<dbReference type="Pfam" id="PF13443">
    <property type="entry name" value="HTH_26"/>
    <property type="match status" value="1"/>
</dbReference>
<dbReference type="GO" id="GO:0003677">
    <property type="term" value="F:DNA binding"/>
    <property type="evidence" value="ECO:0007669"/>
    <property type="project" value="InterPro"/>
</dbReference>
<dbReference type="SUPFAM" id="SSF47413">
    <property type="entry name" value="lambda repressor-like DNA-binding domains"/>
    <property type="match status" value="1"/>
</dbReference>
<sequence>MKVNIWKIRNERGLSLDDLELLTGINRNRINRIEQENPKYFPNILELEKIAEALDLKIIDLFDSDYKM</sequence>
<accession>A0A8S5VF57</accession>
<evidence type="ECO:0000313" key="2">
    <source>
        <dbReference type="EMBL" id="DAG05381.1"/>
    </source>
</evidence>
<name>A0A8S5VF57_9CAUD</name>
<feature type="domain" description="HTH cro/C1-type" evidence="1">
    <location>
        <begin position="5"/>
        <end position="61"/>
    </location>
</feature>
<protein>
    <submittedName>
        <fullName evidence="2">SOS-response transcriptional repressor</fullName>
    </submittedName>
</protein>
<dbReference type="Gene3D" id="1.10.260.40">
    <property type="entry name" value="lambda repressor-like DNA-binding domains"/>
    <property type="match status" value="1"/>
</dbReference>
<evidence type="ECO:0000259" key="1">
    <source>
        <dbReference type="PROSITE" id="PS50943"/>
    </source>
</evidence>
<dbReference type="SMART" id="SM00530">
    <property type="entry name" value="HTH_XRE"/>
    <property type="match status" value="1"/>
</dbReference>
<dbReference type="EMBL" id="BK016258">
    <property type="protein sequence ID" value="DAG05381.1"/>
    <property type="molecule type" value="Genomic_DNA"/>
</dbReference>
<dbReference type="InterPro" id="IPR010982">
    <property type="entry name" value="Lambda_DNA-bd_dom_sf"/>
</dbReference>
<dbReference type="PROSITE" id="PS50943">
    <property type="entry name" value="HTH_CROC1"/>
    <property type="match status" value="1"/>
</dbReference>
<proteinExistence type="predicted"/>
<dbReference type="CDD" id="cd00093">
    <property type="entry name" value="HTH_XRE"/>
    <property type="match status" value="1"/>
</dbReference>
<organism evidence="2">
    <name type="scientific">Myoviridae sp. ctai52</name>
    <dbReference type="NCBI Taxonomy" id="2825134"/>
    <lineage>
        <taxon>Viruses</taxon>
        <taxon>Duplodnaviria</taxon>
        <taxon>Heunggongvirae</taxon>
        <taxon>Uroviricota</taxon>
        <taxon>Caudoviricetes</taxon>
    </lineage>
</organism>
<dbReference type="InterPro" id="IPR001387">
    <property type="entry name" value="Cro/C1-type_HTH"/>
</dbReference>